<dbReference type="RefSeq" id="WP_400188907.1">
    <property type="nucleotide sequence ID" value="NZ_JBGORX010000013.1"/>
</dbReference>
<keyword evidence="3" id="KW-1185">Reference proteome</keyword>
<dbReference type="InterPro" id="IPR007560">
    <property type="entry name" value="Restrct_endonuc_IV_Mrr"/>
</dbReference>
<proteinExistence type="predicted"/>
<protein>
    <submittedName>
        <fullName evidence="2">Restriction endonuclease</fullName>
    </submittedName>
</protein>
<feature type="domain" description="Restriction endonuclease type IV Mrr" evidence="1">
    <location>
        <begin position="79"/>
        <end position="189"/>
    </location>
</feature>
<dbReference type="PANTHER" id="PTHR30015:SF7">
    <property type="entry name" value="TYPE IV METHYL-DIRECTED RESTRICTION ENZYME ECOKMRR"/>
    <property type="match status" value="1"/>
</dbReference>
<dbReference type="EMBL" id="JBGORX010000013">
    <property type="protein sequence ID" value="MFJ1270120.1"/>
    <property type="molecule type" value="Genomic_DNA"/>
</dbReference>
<evidence type="ECO:0000259" key="1">
    <source>
        <dbReference type="Pfam" id="PF04471"/>
    </source>
</evidence>
<dbReference type="InterPro" id="IPR011335">
    <property type="entry name" value="Restrct_endonuc-II-like"/>
</dbReference>
<reference evidence="2 3" key="1">
    <citation type="submission" date="2024-08" db="EMBL/GenBank/DDBJ databases">
        <title>Draft Genome Sequence of Legionella lytica strain DSB2004, Isolated From a Fire Sprinkler System.</title>
        <authorList>
            <person name="Everhart A.D."/>
            <person name="Kidane D.T."/>
            <person name="Farone A.L."/>
            <person name="Farone M.B."/>
        </authorList>
    </citation>
    <scope>NUCLEOTIDE SEQUENCE [LARGE SCALE GENOMIC DNA]</scope>
    <source>
        <strain evidence="2 3">DSB2004</strain>
    </source>
</reference>
<dbReference type="InterPro" id="IPR011856">
    <property type="entry name" value="tRNA_endonuc-like_dom_sf"/>
</dbReference>
<name>A0ABW8DFU5_9GAMM</name>
<keyword evidence="2" id="KW-0255">Endonuclease</keyword>
<dbReference type="Gene3D" id="3.40.1350.10">
    <property type="match status" value="1"/>
</dbReference>
<keyword evidence="2" id="KW-0378">Hydrolase</keyword>
<gene>
    <name evidence="2" type="ORF">ACD661_16300</name>
</gene>
<sequence length="192" mass="22337">MNRIEPMQIMNTLNEVLEWKPQPKSRISQLLSTLSYYFWLYVLIRKKSHQKRVRQAMRVFQTLQRPEFKQAPGKLFSYIRTLDPFVFEELLLLAFKSRGLKVIHNKRYTGDGGIDGMVVLPSTHRIAIQAKRYQQHIKIQHLHDFSRAIQAFGCHGGYFIHCGKSGPAAYQQLPKGISLISGNNLHRLLTDF</sequence>
<evidence type="ECO:0000313" key="3">
    <source>
        <dbReference type="Proteomes" id="UP001615550"/>
    </source>
</evidence>
<dbReference type="Proteomes" id="UP001615550">
    <property type="component" value="Unassembled WGS sequence"/>
</dbReference>
<dbReference type="GO" id="GO:0004519">
    <property type="term" value="F:endonuclease activity"/>
    <property type="evidence" value="ECO:0007669"/>
    <property type="project" value="UniProtKB-KW"/>
</dbReference>
<dbReference type="InterPro" id="IPR052906">
    <property type="entry name" value="Type_IV_Methyl-Rstrct_Enzyme"/>
</dbReference>
<dbReference type="SUPFAM" id="SSF52980">
    <property type="entry name" value="Restriction endonuclease-like"/>
    <property type="match status" value="1"/>
</dbReference>
<comment type="caution">
    <text evidence="2">The sequence shown here is derived from an EMBL/GenBank/DDBJ whole genome shotgun (WGS) entry which is preliminary data.</text>
</comment>
<organism evidence="2 3">
    <name type="scientific">Legionella lytica</name>
    <dbReference type="NCBI Taxonomy" id="96232"/>
    <lineage>
        <taxon>Bacteria</taxon>
        <taxon>Pseudomonadati</taxon>
        <taxon>Pseudomonadota</taxon>
        <taxon>Gammaproteobacteria</taxon>
        <taxon>Legionellales</taxon>
        <taxon>Legionellaceae</taxon>
        <taxon>Legionella</taxon>
    </lineage>
</organism>
<evidence type="ECO:0000313" key="2">
    <source>
        <dbReference type="EMBL" id="MFJ1270120.1"/>
    </source>
</evidence>
<keyword evidence="2" id="KW-0540">Nuclease</keyword>
<accession>A0ABW8DFU5</accession>
<dbReference type="PANTHER" id="PTHR30015">
    <property type="entry name" value="MRR RESTRICTION SYSTEM PROTEIN"/>
    <property type="match status" value="1"/>
</dbReference>
<dbReference type="Pfam" id="PF04471">
    <property type="entry name" value="Mrr_cat"/>
    <property type="match status" value="1"/>
</dbReference>